<sequence length="107" mass="12111">MEEQTTAGCYRAKHFVNSTSVVEFFAFIHLGQIHSSFLLLRFPHKLQPPRPPFFSIQYLNAATHRSEVRGGCRENKLRSAKNDSSGVKIQGLFVDLSGAPQMECSRR</sequence>
<keyword evidence="2" id="KW-1185">Reference proteome</keyword>
<proteinExistence type="predicted"/>
<comment type="caution">
    <text evidence="1">The sequence shown here is derived from an EMBL/GenBank/DDBJ whole genome shotgun (WGS) entry which is preliminary data.</text>
</comment>
<dbReference type="EMBL" id="BPLR01018587">
    <property type="protein sequence ID" value="GIZ00811.1"/>
    <property type="molecule type" value="Genomic_DNA"/>
</dbReference>
<organism evidence="1 2">
    <name type="scientific">Caerostris extrusa</name>
    <name type="common">Bark spider</name>
    <name type="synonym">Caerostris bankana</name>
    <dbReference type="NCBI Taxonomy" id="172846"/>
    <lineage>
        <taxon>Eukaryota</taxon>
        <taxon>Metazoa</taxon>
        <taxon>Ecdysozoa</taxon>
        <taxon>Arthropoda</taxon>
        <taxon>Chelicerata</taxon>
        <taxon>Arachnida</taxon>
        <taxon>Araneae</taxon>
        <taxon>Araneomorphae</taxon>
        <taxon>Entelegynae</taxon>
        <taxon>Araneoidea</taxon>
        <taxon>Araneidae</taxon>
        <taxon>Caerostris</taxon>
    </lineage>
</organism>
<reference evidence="1 2" key="1">
    <citation type="submission" date="2021-06" db="EMBL/GenBank/DDBJ databases">
        <title>Caerostris extrusa draft genome.</title>
        <authorList>
            <person name="Kono N."/>
            <person name="Arakawa K."/>
        </authorList>
    </citation>
    <scope>NUCLEOTIDE SEQUENCE [LARGE SCALE GENOMIC DNA]</scope>
</reference>
<accession>A0AAV4Y062</accession>
<name>A0AAV4Y062_CAEEX</name>
<evidence type="ECO:0000313" key="2">
    <source>
        <dbReference type="Proteomes" id="UP001054945"/>
    </source>
</evidence>
<dbReference type="AlphaFoldDB" id="A0AAV4Y062"/>
<gene>
    <name evidence="1" type="ORF">CEXT_804031</name>
</gene>
<dbReference type="Proteomes" id="UP001054945">
    <property type="component" value="Unassembled WGS sequence"/>
</dbReference>
<protein>
    <submittedName>
        <fullName evidence="1">Uncharacterized protein</fullName>
    </submittedName>
</protein>
<evidence type="ECO:0000313" key="1">
    <source>
        <dbReference type="EMBL" id="GIZ00811.1"/>
    </source>
</evidence>